<keyword evidence="3" id="KW-1185">Reference proteome</keyword>
<reference evidence="2 3" key="1">
    <citation type="submission" date="2024-01" db="EMBL/GenBank/DDBJ databases">
        <title>The genome of the rayed Mediterranean limpet Patella caerulea (Linnaeus, 1758).</title>
        <authorList>
            <person name="Anh-Thu Weber A."/>
            <person name="Halstead-Nussloch G."/>
        </authorList>
    </citation>
    <scope>NUCLEOTIDE SEQUENCE [LARGE SCALE GENOMIC DNA]</scope>
    <source>
        <strain evidence="2">AATW-2023a</strain>
        <tissue evidence="2">Whole specimen</tissue>
    </source>
</reference>
<evidence type="ECO:0000313" key="3">
    <source>
        <dbReference type="Proteomes" id="UP001347796"/>
    </source>
</evidence>
<dbReference type="InterPro" id="IPR004875">
    <property type="entry name" value="DDE_SF_endonuclease_dom"/>
</dbReference>
<dbReference type="InterPro" id="IPR050863">
    <property type="entry name" value="CenT-Element_Derived"/>
</dbReference>
<dbReference type="AlphaFoldDB" id="A0AAN8KG71"/>
<dbReference type="PANTHER" id="PTHR19303:SF74">
    <property type="entry name" value="POGO TRANSPOSABLE ELEMENT WITH KRAB DOMAIN"/>
    <property type="match status" value="1"/>
</dbReference>
<sequence length="325" mass="35263">MDETGVSTVQKRPQKILAAKGKHQVGTVSSAERRVNTTVVVSMNAAGTYLPPPMLIFKRKRLGNSFKPDVPPGFLLECQEKGWMNCELFLKWIKHFAQHVKPSKNNPVLLILDGHSSHTSNLEAIEFARENHIDIISLPPHCTHKLQPFQTYYDEALETKLRSNPGFGILSSQVPGLGLGGLGLGFSKAASIATAENAFLKCGIWPINRHIFNDEEFAPTDIVQRSVPNAVPVVNAAHTSDNPTDTSDTEPVLPTAIPTPTDSVAQASPVSLPPITVTEDPVNSSPTVVGDTITFPVISVENINFQVVPTNMDGRCFFRSIAIAA</sequence>
<dbReference type="InterPro" id="IPR003323">
    <property type="entry name" value="OTU_dom"/>
</dbReference>
<dbReference type="GO" id="GO:0003677">
    <property type="term" value="F:DNA binding"/>
    <property type="evidence" value="ECO:0007669"/>
    <property type="project" value="TreeGrafter"/>
</dbReference>
<comment type="caution">
    <text evidence="2">The sequence shown here is derived from an EMBL/GenBank/DDBJ whole genome shotgun (WGS) entry which is preliminary data.</text>
</comment>
<feature type="domain" description="OTU" evidence="1">
    <location>
        <begin position="305"/>
        <end position="325"/>
    </location>
</feature>
<dbReference type="Pfam" id="PF03184">
    <property type="entry name" value="DDE_1"/>
    <property type="match status" value="1"/>
</dbReference>
<dbReference type="PANTHER" id="PTHR19303">
    <property type="entry name" value="TRANSPOSON"/>
    <property type="match status" value="1"/>
</dbReference>
<dbReference type="Gene3D" id="3.30.420.10">
    <property type="entry name" value="Ribonuclease H-like superfamily/Ribonuclease H"/>
    <property type="match status" value="1"/>
</dbReference>
<dbReference type="PROSITE" id="PS50802">
    <property type="entry name" value="OTU"/>
    <property type="match status" value="1"/>
</dbReference>
<gene>
    <name evidence="2" type="ORF">SNE40_000045</name>
</gene>
<dbReference type="InterPro" id="IPR036397">
    <property type="entry name" value="RNaseH_sf"/>
</dbReference>
<accession>A0AAN8KG71</accession>
<proteinExistence type="predicted"/>
<evidence type="ECO:0000259" key="1">
    <source>
        <dbReference type="PROSITE" id="PS50802"/>
    </source>
</evidence>
<dbReference type="Proteomes" id="UP001347796">
    <property type="component" value="Unassembled WGS sequence"/>
</dbReference>
<dbReference type="EMBL" id="JAZGQO010000001">
    <property type="protein sequence ID" value="KAK6194408.1"/>
    <property type="molecule type" value="Genomic_DNA"/>
</dbReference>
<organism evidence="2 3">
    <name type="scientific">Patella caerulea</name>
    <name type="common">Rayed Mediterranean limpet</name>
    <dbReference type="NCBI Taxonomy" id="87958"/>
    <lineage>
        <taxon>Eukaryota</taxon>
        <taxon>Metazoa</taxon>
        <taxon>Spiralia</taxon>
        <taxon>Lophotrochozoa</taxon>
        <taxon>Mollusca</taxon>
        <taxon>Gastropoda</taxon>
        <taxon>Patellogastropoda</taxon>
        <taxon>Patelloidea</taxon>
        <taxon>Patellidae</taxon>
        <taxon>Patella</taxon>
    </lineage>
</organism>
<name>A0AAN8KG71_PATCE</name>
<protein>
    <recommendedName>
        <fullName evidence="1">OTU domain-containing protein</fullName>
    </recommendedName>
</protein>
<dbReference type="GO" id="GO:0005634">
    <property type="term" value="C:nucleus"/>
    <property type="evidence" value="ECO:0007669"/>
    <property type="project" value="TreeGrafter"/>
</dbReference>
<evidence type="ECO:0000313" key="2">
    <source>
        <dbReference type="EMBL" id="KAK6194408.1"/>
    </source>
</evidence>